<feature type="transmembrane region" description="Helical" evidence="1">
    <location>
        <begin position="549"/>
        <end position="570"/>
    </location>
</feature>
<dbReference type="PROSITE" id="PS50011">
    <property type="entry name" value="PROTEIN_KINASE_DOM"/>
    <property type="match status" value="1"/>
</dbReference>
<feature type="chain" id="PRO_5035422801" description="Protein kinase domain-containing protein" evidence="2">
    <location>
        <begin position="24"/>
        <end position="941"/>
    </location>
</feature>
<evidence type="ECO:0000256" key="1">
    <source>
        <dbReference type="SAM" id="Phobius"/>
    </source>
</evidence>
<protein>
    <recommendedName>
        <fullName evidence="3">Protein kinase domain-containing protein</fullName>
    </recommendedName>
</protein>
<organism evidence="4 5">
    <name type="scientific">Pythium oligandrum</name>
    <name type="common">Mycoparasitic fungus</name>
    <dbReference type="NCBI Taxonomy" id="41045"/>
    <lineage>
        <taxon>Eukaryota</taxon>
        <taxon>Sar</taxon>
        <taxon>Stramenopiles</taxon>
        <taxon>Oomycota</taxon>
        <taxon>Peronosporomycetes</taxon>
        <taxon>Pythiales</taxon>
        <taxon>Pythiaceae</taxon>
        <taxon>Pythium</taxon>
    </lineage>
</organism>
<dbReference type="CDD" id="cd13999">
    <property type="entry name" value="STKc_MAP3K-like"/>
    <property type="match status" value="1"/>
</dbReference>
<gene>
    <name evidence="4" type="ORF">Poli38472_014099</name>
</gene>
<dbReference type="Pfam" id="PF00069">
    <property type="entry name" value="Pkinase"/>
    <property type="match status" value="1"/>
</dbReference>
<evidence type="ECO:0000259" key="3">
    <source>
        <dbReference type="PROSITE" id="PS50011"/>
    </source>
</evidence>
<dbReference type="Gene3D" id="3.30.200.20">
    <property type="entry name" value="Phosphorylase Kinase, domain 1"/>
    <property type="match status" value="1"/>
</dbReference>
<dbReference type="InterPro" id="IPR011009">
    <property type="entry name" value="Kinase-like_dom_sf"/>
</dbReference>
<feature type="signal peptide" evidence="2">
    <location>
        <begin position="1"/>
        <end position="23"/>
    </location>
</feature>
<feature type="domain" description="Protein kinase" evidence="3">
    <location>
        <begin position="655"/>
        <end position="928"/>
    </location>
</feature>
<dbReference type="PROSITE" id="PS00108">
    <property type="entry name" value="PROTEIN_KINASE_ST"/>
    <property type="match status" value="1"/>
</dbReference>
<dbReference type="InterPro" id="IPR008271">
    <property type="entry name" value="Ser/Thr_kinase_AS"/>
</dbReference>
<keyword evidence="1" id="KW-1133">Transmembrane helix</keyword>
<dbReference type="AlphaFoldDB" id="A0A8K1CNG1"/>
<dbReference type="SUPFAM" id="SSF56112">
    <property type="entry name" value="Protein kinase-like (PK-like)"/>
    <property type="match status" value="1"/>
</dbReference>
<sequence>MASWHLRVVGVVLALLTPHCVYAVSASDFVAIFYHLYQQNATSEPLTFKQDVPMEIQLKLQNLSLEFKELPTLLQRAVLWDSGYSSGDYESLVQINTLCGTSMADIAISETEFQASECPTETCPYEATSMDSSQSQSGPTWSYARQCRANQLVNAAKCSCTAVDTLSNGSIWTNVPIPSSIEADSVPDIRVRRTRWLDADRNQSIHVYAIHTDAQNASDHVQFPSQDVVTDDNPVCEMSDAVALVIPCVPYQRSDPRWCRPTSSPLLETWLTDFASTYHTQRQQQIAAATAQERNQTSAVTLIRDSNNVIMNPSFEFDGRTSDLAQQFYRRHLAGDTSVSAMVLDGPLPSDVKQRLDQVSVDFNDLPPLLQRALIWDSGYAYGDGNTLTTIYTRCGSTMAEIAVSRHNFNLAGCDEQNCTDAATNTTTFARSDTCTGDQIAAASLCATTDVSRPAHVALWADGGYEELIPDVNVIRHAWEDRNRSYLIYGIHMVRDEVAYAKCPARAAMIIPCLPYDAVSSTKQWCRPAAGALVTSWLRFAAKDEQFNFLLLLPILLSVALGACGITFCIRRNSWKRMDHKEPQLSHTLVPPTTPEHLETRYGVVQRHIIGDGSAASLTSRSSIESFAALSSNAILDALVNNPLLSSKRISFDDLHFQRLVAQGGHGEVWLCLYENSPVAVKRLIRTRRTRYDEMEGFTSEIALTASMNHPNVLRFLGVAWNTLSNLCMVSEYVANGDLQRFLRAPSSKSLTWSKEKLFIAVGIARALEYIHTRDPVMIHRDLKAKNVLLTEELTVKLIDFGVSRQKITDVMTNGVGTPYWTAPEILQGHRYSEKADIYSFGIVLCELDTGDTPYQDMKTLHGAPEFTPLQILQHVITGALRPTLSRECPAHITRVVHACLHCDPAARPSASQLLALLTESESSSSVVMRSSSRRSVAFSL</sequence>
<dbReference type="EMBL" id="SPLM01000007">
    <property type="protein sequence ID" value="TMW66787.1"/>
    <property type="molecule type" value="Genomic_DNA"/>
</dbReference>
<dbReference type="SMART" id="SM00220">
    <property type="entry name" value="S_TKc"/>
    <property type="match status" value="1"/>
</dbReference>
<evidence type="ECO:0000313" key="5">
    <source>
        <dbReference type="Proteomes" id="UP000794436"/>
    </source>
</evidence>
<dbReference type="GO" id="GO:0005524">
    <property type="term" value="F:ATP binding"/>
    <property type="evidence" value="ECO:0007669"/>
    <property type="project" value="InterPro"/>
</dbReference>
<proteinExistence type="predicted"/>
<dbReference type="Proteomes" id="UP000794436">
    <property type="component" value="Unassembled WGS sequence"/>
</dbReference>
<dbReference type="PANTHER" id="PTHR44329">
    <property type="entry name" value="SERINE/THREONINE-PROTEIN KINASE TNNI3K-RELATED"/>
    <property type="match status" value="1"/>
</dbReference>
<dbReference type="PANTHER" id="PTHR44329:SF214">
    <property type="entry name" value="PROTEIN KINASE DOMAIN-CONTAINING PROTEIN"/>
    <property type="match status" value="1"/>
</dbReference>
<accession>A0A8K1CNG1</accession>
<keyword evidence="1" id="KW-0472">Membrane</keyword>
<dbReference type="InterPro" id="IPR051681">
    <property type="entry name" value="Ser/Thr_Kinases-Pseudokinases"/>
</dbReference>
<evidence type="ECO:0000313" key="4">
    <source>
        <dbReference type="EMBL" id="TMW66787.1"/>
    </source>
</evidence>
<keyword evidence="2" id="KW-0732">Signal</keyword>
<dbReference type="GO" id="GO:0004674">
    <property type="term" value="F:protein serine/threonine kinase activity"/>
    <property type="evidence" value="ECO:0007669"/>
    <property type="project" value="TreeGrafter"/>
</dbReference>
<name>A0A8K1CNG1_PYTOL</name>
<reference evidence="4" key="1">
    <citation type="submission" date="2019-03" db="EMBL/GenBank/DDBJ databases">
        <title>Long read genome sequence of the mycoparasitic Pythium oligandrum ATCC 38472 isolated from sugarbeet rhizosphere.</title>
        <authorList>
            <person name="Gaulin E."/>
        </authorList>
    </citation>
    <scope>NUCLEOTIDE SEQUENCE</scope>
    <source>
        <strain evidence="4">ATCC 38472_TT</strain>
    </source>
</reference>
<comment type="caution">
    <text evidence="4">The sequence shown here is derived from an EMBL/GenBank/DDBJ whole genome shotgun (WGS) entry which is preliminary data.</text>
</comment>
<dbReference type="InterPro" id="IPR000719">
    <property type="entry name" value="Prot_kinase_dom"/>
</dbReference>
<keyword evidence="5" id="KW-1185">Reference proteome</keyword>
<evidence type="ECO:0000256" key="2">
    <source>
        <dbReference type="SAM" id="SignalP"/>
    </source>
</evidence>
<dbReference type="OrthoDB" id="26722at2759"/>
<keyword evidence="1" id="KW-0812">Transmembrane</keyword>
<dbReference type="Gene3D" id="1.10.510.10">
    <property type="entry name" value="Transferase(Phosphotransferase) domain 1"/>
    <property type="match status" value="1"/>
</dbReference>